<dbReference type="Pfam" id="PF00491">
    <property type="entry name" value="Arginase"/>
    <property type="match status" value="1"/>
</dbReference>
<comment type="caution">
    <text evidence="5">The sequence shown here is derived from an EMBL/GenBank/DDBJ whole genome shotgun (WGS) entry which is preliminary data.</text>
</comment>
<dbReference type="PROSITE" id="PS51409">
    <property type="entry name" value="ARGINASE_2"/>
    <property type="match status" value="1"/>
</dbReference>
<keyword evidence="6" id="KW-1185">Reference proteome</keyword>
<dbReference type="InterPro" id="IPR023696">
    <property type="entry name" value="Ureohydrolase_dom_sf"/>
</dbReference>
<keyword evidence="1" id="KW-0479">Metal-binding</keyword>
<evidence type="ECO:0000313" key="5">
    <source>
        <dbReference type="EMBL" id="PJI86332.1"/>
    </source>
</evidence>
<dbReference type="PANTHER" id="PTHR11358">
    <property type="entry name" value="ARGINASE/AGMATINASE"/>
    <property type="match status" value="1"/>
</dbReference>
<gene>
    <name evidence="5" type="ORF">BC777_2700</name>
</gene>
<dbReference type="GO" id="GO:0008783">
    <property type="term" value="F:agmatinase activity"/>
    <property type="evidence" value="ECO:0007669"/>
    <property type="project" value="TreeGrafter"/>
</dbReference>
<dbReference type="CDD" id="cd09990">
    <property type="entry name" value="Agmatinase-like"/>
    <property type="match status" value="1"/>
</dbReference>
<evidence type="ECO:0000256" key="3">
    <source>
        <dbReference type="PROSITE-ProRule" id="PRU00742"/>
    </source>
</evidence>
<comment type="similarity">
    <text evidence="3">Belongs to the arginase family.</text>
</comment>
<dbReference type="GO" id="GO:0046872">
    <property type="term" value="F:metal ion binding"/>
    <property type="evidence" value="ECO:0007669"/>
    <property type="project" value="UniProtKB-KW"/>
</dbReference>
<dbReference type="PRINTS" id="PR00116">
    <property type="entry name" value="ARGINASE"/>
</dbReference>
<dbReference type="SUPFAM" id="SSF52768">
    <property type="entry name" value="Arginase/deacetylase"/>
    <property type="match status" value="1"/>
</dbReference>
<accession>A0A2M8W613</accession>
<dbReference type="EMBL" id="PGTY01000002">
    <property type="protein sequence ID" value="PJI86332.1"/>
    <property type="molecule type" value="Genomic_DNA"/>
</dbReference>
<feature type="region of interest" description="Disordered" evidence="4">
    <location>
        <begin position="1"/>
        <end position="23"/>
    </location>
</feature>
<evidence type="ECO:0000256" key="4">
    <source>
        <dbReference type="SAM" id="MobiDB-lite"/>
    </source>
</evidence>
<dbReference type="Proteomes" id="UP000228531">
    <property type="component" value="Unassembled WGS sequence"/>
</dbReference>
<dbReference type="PANTHER" id="PTHR11358:SF26">
    <property type="entry name" value="GUANIDINO ACID HYDROLASE, MITOCHONDRIAL"/>
    <property type="match status" value="1"/>
</dbReference>
<sequence length="414" mass="45769">MFCRTTDRSRSHNPVDHWHDERRHHHPDLTKLRGWKAMQDEADLPGSGWAEERKWALRMGLTGADSIEDKSIPTFARGELPHYAGINTFLKAPYAEDVTEVGDYDATVLGIPFDGGTTYRAGTRFGPQGVRKISALYTPYNYEMAVDLREQMTLCDAGDVFTIPANIEKTFDQISRAVNHVASSGSLPIMIGGDHSIGFPCVRGIAECTSKKIGIIHFDRHADIQEKDLDERMHTTPWFHATNMENVPAKNLVQVGIGGWQVPRDAVKVARDRETNIITMGDMEKMGIDKTAEMALEMAWDGVDMVYLSFDIDSIDCGFVPGTGWPEPGGFLPREALGLVSKVAAEGICGMELVEVAPPYDQSEITALMGTRVIVDVLGSLVSSGKMGAHKRHMDKPVKIPHGEFEGKRWSNAT</sequence>
<name>A0A2M8W613_9RHOB</name>
<protein>
    <submittedName>
        <fullName evidence="5">Agmatinase</fullName>
    </submittedName>
</protein>
<dbReference type="GO" id="GO:0033389">
    <property type="term" value="P:putrescine biosynthetic process from arginine, via agmatine"/>
    <property type="evidence" value="ECO:0007669"/>
    <property type="project" value="TreeGrafter"/>
</dbReference>
<evidence type="ECO:0000256" key="2">
    <source>
        <dbReference type="ARBA" id="ARBA00022801"/>
    </source>
</evidence>
<evidence type="ECO:0000256" key="1">
    <source>
        <dbReference type="ARBA" id="ARBA00022723"/>
    </source>
</evidence>
<evidence type="ECO:0000313" key="6">
    <source>
        <dbReference type="Proteomes" id="UP000228531"/>
    </source>
</evidence>
<dbReference type="AlphaFoldDB" id="A0A2M8W613"/>
<keyword evidence="2" id="KW-0378">Hydrolase</keyword>
<proteinExistence type="inferred from homology"/>
<organism evidence="5 6">
    <name type="scientific">Yoonia maricola</name>
    <dbReference type="NCBI Taxonomy" id="420999"/>
    <lineage>
        <taxon>Bacteria</taxon>
        <taxon>Pseudomonadati</taxon>
        <taxon>Pseudomonadota</taxon>
        <taxon>Alphaproteobacteria</taxon>
        <taxon>Rhodobacterales</taxon>
        <taxon>Paracoccaceae</taxon>
        <taxon>Yoonia</taxon>
    </lineage>
</organism>
<dbReference type="RefSeq" id="WP_100368628.1">
    <property type="nucleotide sequence ID" value="NZ_PGTY01000002.1"/>
</dbReference>
<dbReference type="Gene3D" id="3.40.800.10">
    <property type="entry name" value="Ureohydrolase domain"/>
    <property type="match status" value="1"/>
</dbReference>
<dbReference type="OrthoDB" id="9788689at2"/>
<reference evidence="5 6" key="1">
    <citation type="submission" date="2017-11" db="EMBL/GenBank/DDBJ databases">
        <title>Genomic Encyclopedia of Archaeal and Bacterial Type Strains, Phase II (KMG-II): From Individual Species to Whole Genera.</title>
        <authorList>
            <person name="Goeker M."/>
        </authorList>
    </citation>
    <scope>NUCLEOTIDE SEQUENCE [LARGE SCALE GENOMIC DNA]</scope>
    <source>
        <strain evidence="5 6">DSM 29128</strain>
    </source>
</reference>
<dbReference type="InterPro" id="IPR006035">
    <property type="entry name" value="Ureohydrolase"/>
</dbReference>